<reference evidence="1" key="2">
    <citation type="journal article" date="2015" name="Fish Shellfish Immunol.">
        <title>Early steps in the European eel (Anguilla anguilla)-Vibrio vulnificus interaction in the gills: Role of the RtxA13 toxin.</title>
        <authorList>
            <person name="Callol A."/>
            <person name="Pajuelo D."/>
            <person name="Ebbesson L."/>
            <person name="Teles M."/>
            <person name="MacKenzie S."/>
            <person name="Amaro C."/>
        </authorList>
    </citation>
    <scope>NUCLEOTIDE SEQUENCE</scope>
</reference>
<proteinExistence type="predicted"/>
<dbReference type="EMBL" id="GBXM01009575">
    <property type="protein sequence ID" value="JAH99002.1"/>
    <property type="molecule type" value="Transcribed_RNA"/>
</dbReference>
<protein>
    <submittedName>
        <fullName evidence="1">Uncharacterized protein</fullName>
    </submittedName>
</protein>
<reference evidence="1" key="1">
    <citation type="submission" date="2014-11" db="EMBL/GenBank/DDBJ databases">
        <authorList>
            <person name="Amaro Gonzalez C."/>
        </authorList>
    </citation>
    <scope>NUCLEOTIDE SEQUENCE</scope>
</reference>
<sequence length="33" mass="3872">MLNHFHKSKLLAVICCFFPTTTQMEITTSENER</sequence>
<dbReference type="AlphaFoldDB" id="A0A0E9X8D8"/>
<evidence type="ECO:0000313" key="1">
    <source>
        <dbReference type="EMBL" id="JAH99002.1"/>
    </source>
</evidence>
<organism evidence="1">
    <name type="scientific">Anguilla anguilla</name>
    <name type="common">European freshwater eel</name>
    <name type="synonym">Muraena anguilla</name>
    <dbReference type="NCBI Taxonomy" id="7936"/>
    <lineage>
        <taxon>Eukaryota</taxon>
        <taxon>Metazoa</taxon>
        <taxon>Chordata</taxon>
        <taxon>Craniata</taxon>
        <taxon>Vertebrata</taxon>
        <taxon>Euteleostomi</taxon>
        <taxon>Actinopterygii</taxon>
        <taxon>Neopterygii</taxon>
        <taxon>Teleostei</taxon>
        <taxon>Anguilliformes</taxon>
        <taxon>Anguillidae</taxon>
        <taxon>Anguilla</taxon>
    </lineage>
</organism>
<accession>A0A0E9X8D8</accession>
<name>A0A0E9X8D8_ANGAN</name>